<dbReference type="SUPFAM" id="SSF56327">
    <property type="entry name" value="LDH C-terminal domain-like"/>
    <property type="match status" value="1"/>
</dbReference>
<protein>
    <recommendedName>
        <fullName evidence="2">Lactate/malate dehydrogenase C-terminal domain-containing protein</fullName>
    </recommendedName>
</protein>
<dbReference type="InterPro" id="IPR010945">
    <property type="entry name" value="Malate_DH_type2"/>
</dbReference>
<dbReference type="GO" id="GO:0006108">
    <property type="term" value="P:malate metabolic process"/>
    <property type="evidence" value="ECO:0007669"/>
    <property type="project" value="InterPro"/>
</dbReference>
<dbReference type="EMBL" id="CM009292">
    <property type="protein sequence ID" value="PNT44998.1"/>
    <property type="molecule type" value="Genomic_DNA"/>
</dbReference>
<dbReference type="HOGENOM" id="CLU_194771_0_0_1"/>
<evidence type="ECO:0000313" key="3">
    <source>
        <dbReference type="EMBL" id="PNT44998.1"/>
    </source>
</evidence>
<dbReference type="Gene3D" id="3.90.110.10">
    <property type="entry name" value="Lactate dehydrogenase/glycoside hydrolase, family 4, C-terminal"/>
    <property type="match status" value="1"/>
</dbReference>
<dbReference type="InterPro" id="IPR022383">
    <property type="entry name" value="Lactate/malate_DH_C"/>
</dbReference>
<dbReference type="Pfam" id="PF02866">
    <property type="entry name" value="Ldh_1_C"/>
    <property type="match status" value="1"/>
</dbReference>
<dbReference type="Proteomes" id="UP000006729">
    <property type="component" value="Chromosome 3"/>
</dbReference>
<name>U5GMD2_POPTR</name>
<dbReference type="STRING" id="3694.U5GMD2"/>
<evidence type="ECO:0000259" key="2">
    <source>
        <dbReference type="Pfam" id="PF02866"/>
    </source>
</evidence>
<gene>
    <name evidence="3" type="ORF">POPTR_003G113200</name>
</gene>
<dbReference type="AlphaFoldDB" id="U5GMD2"/>
<feature type="domain" description="Lactate/malate dehydrogenase C-terminal" evidence="2">
    <location>
        <begin position="1"/>
        <end position="56"/>
    </location>
</feature>
<keyword evidence="4" id="KW-1185">Reference proteome</keyword>
<dbReference type="PANTHER" id="PTHR23382">
    <property type="entry name" value="MALATE DEHYDROGENASE"/>
    <property type="match status" value="1"/>
</dbReference>
<keyword evidence="1" id="KW-0560">Oxidoreductase</keyword>
<dbReference type="GO" id="GO:0016616">
    <property type="term" value="F:oxidoreductase activity, acting on the CH-OH group of donors, NAD or NADP as acceptor"/>
    <property type="evidence" value="ECO:0007669"/>
    <property type="project" value="InterPro"/>
</dbReference>
<dbReference type="InParanoid" id="U5GMD2"/>
<accession>U5GMD2</accession>
<dbReference type="InterPro" id="IPR015955">
    <property type="entry name" value="Lactate_DH/Glyco_Ohase_4_C"/>
</dbReference>
<reference evidence="3 4" key="1">
    <citation type="journal article" date="2006" name="Science">
        <title>The genome of black cottonwood, Populus trichocarpa (Torr. &amp; Gray).</title>
        <authorList>
            <person name="Tuskan G.A."/>
            <person name="Difazio S."/>
            <person name="Jansson S."/>
            <person name="Bohlmann J."/>
            <person name="Grigoriev I."/>
            <person name="Hellsten U."/>
            <person name="Putnam N."/>
            <person name="Ralph S."/>
            <person name="Rombauts S."/>
            <person name="Salamov A."/>
            <person name="Schein J."/>
            <person name="Sterck L."/>
            <person name="Aerts A."/>
            <person name="Bhalerao R.R."/>
            <person name="Bhalerao R.P."/>
            <person name="Blaudez D."/>
            <person name="Boerjan W."/>
            <person name="Brun A."/>
            <person name="Brunner A."/>
            <person name="Busov V."/>
            <person name="Campbell M."/>
            <person name="Carlson J."/>
            <person name="Chalot M."/>
            <person name="Chapman J."/>
            <person name="Chen G.L."/>
            <person name="Cooper D."/>
            <person name="Coutinho P.M."/>
            <person name="Couturier J."/>
            <person name="Covert S."/>
            <person name="Cronk Q."/>
            <person name="Cunningham R."/>
            <person name="Davis J."/>
            <person name="Degroeve S."/>
            <person name="Dejardin A."/>
            <person name="Depamphilis C."/>
            <person name="Detter J."/>
            <person name="Dirks B."/>
            <person name="Dubchak I."/>
            <person name="Duplessis S."/>
            <person name="Ehlting J."/>
            <person name="Ellis B."/>
            <person name="Gendler K."/>
            <person name="Goodstein D."/>
            <person name="Gribskov M."/>
            <person name="Grimwood J."/>
            <person name="Groover A."/>
            <person name="Gunter L."/>
            <person name="Hamberger B."/>
            <person name="Heinze B."/>
            <person name="Helariutta Y."/>
            <person name="Henrissat B."/>
            <person name="Holligan D."/>
            <person name="Holt R."/>
            <person name="Huang W."/>
            <person name="Islam-Faridi N."/>
            <person name="Jones S."/>
            <person name="Jones-Rhoades M."/>
            <person name="Jorgensen R."/>
            <person name="Joshi C."/>
            <person name="Kangasjarvi J."/>
            <person name="Karlsson J."/>
            <person name="Kelleher C."/>
            <person name="Kirkpatrick R."/>
            <person name="Kirst M."/>
            <person name="Kohler A."/>
            <person name="Kalluri U."/>
            <person name="Larimer F."/>
            <person name="Leebens-Mack J."/>
            <person name="Leple J.C."/>
            <person name="Locascio P."/>
            <person name="Lou Y."/>
            <person name="Lucas S."/>
            <person name="Martin F."/>
            <person name="Montanini B."/>
            <person name="Napoli C."/>
            <person name="Nelson D.R."/>
            <person name="Nelson C."/>
            <person name="Nieminen K."/>
            <person name="Nilsson O."/>
            <person name="Pereda V."/>
            <person name="Peter G."/>
            <person name="Philippe R."/>
            <person name="Pilate G."/>
            <person name="Poliakov A."/>
            <person name="Razumovskaya J."/>
            <person name="Richardson P."/>
            <person name="Rinaldi C."/>
            <person name="Ritland K."/>
            <person name="Rouze P."/>
            <person name="Ryaboy D."/>
            <person name="Schmutz J."/>
            <person name="Schrader J."/>
            <person name="Segerman B."/>
            <person name="Shin H."/>
            <person name="Siddiqui A."/>
            <person name="Sterky F."/>
            <person name="Terry A."/>
            <person name="Tsai C.J."/>
            <person name="Uberbacher E."/>
            <person name="Unneberg P."/>
            <person name="Vahala J."/>
            <person name="Wall K."/>
            <person name="Wessler S."/>
            <person name="Yang G."/>
            <person name="Yin T."/>
            <person name="Douglas C."/>
            <person name="Marra M."/>
            <person name="Sandberg G."/>
            <person name="Van de Peer Y."/>
            <person name="Rokhsar D."/>
        </authorList>
    </citation>
    <scope>NUCLEOTIDE SEQUENCE [LARGE SCALE GENOMIC DNA]</scope>
    <source>
        <strain evidence="4">cv. Nisqually</strain>
    </source>
</reference>
<organism evidence="3 4">
    <name type="scientific">Populus trichocarpa</name>
    <name type="common">Western balsam poplar</name>
    <name type="synonym">Populus balsamifera subsp. trichocarpa</name>
    <dbReference type="NCBI Taxonomy" id="3694"/>
    <lineage>
        <taxon>Eukaryota</taxon>
        <taxon>Viridiplantae</taxon>
        <taxon>Streptophyta</taxon>
        <taxon>Embryophyta</taxon>
        <taxon>Tracheophyta</taxon>
        <taxon>Spermatophyta</taxon>
        <taxon>Magnoliopsida</taxon>
        <taxon>eudicotyledons</taxon>
        <taxon>Gunneridae</taxon>
        <taxon>Pentapetalae</taxon>
        <taxon>rosids</taxon>
        <taxon>fabids</taxon>
        <taxon>Malpighiales</taxon>
        <taxon>Salicaceae</taxon>
        <taxon>Saliceae</taxon>
        <taxon>Populus</taxon>
    </lineage>
</organism>
<dbReference type="eggNOG" id="KOG1496">
    <property type="taxonomic scope" value="Eukaryota"/>
</dbReference>
<evidence type="ECO:0000313" key="4">
    <source>
        <dbReference type="Proteomes" id="UP000006729"/>
    </source>
</evidence>
<sequence>MGVYSDGSYGIQPGLIYSFPVTCEKGKWSIVQGLKIDEFSRAKMDATTKELVEEKSLAYSGLLGVIFF</sequence>
<proteinExistence type="predicted"/>
<evidence type="ECO:0000256" key="1">
    <source>
        <dbReference type="ARBA" id="ARBA00023002"/>
    </source>
</evidence>
<dbReference type="GO" id="GO:0016615">
    <property type="term" value="F:malate dehydrogenase activity"/>
    <property type="evidence" value="ECO:0007669"/>
    <property type="project" value="InterPro"/>
</dbReference>